<accession>A0A2A2TK99</accession>
<dbReference type="Gene3D" id="3.40.960.10">
    <property type="entry name" value="VSR Endonuclease"/>
    <property type="match status" value="1"/>
</dbReference>
<evidence type="ECO:0000256" key="1">
    <source>
        <dbReference type="SAM" id="MobiDB-lite"/>
    </source>
</evidence>
<evidence type="ECO:0000313" key="4">
    <source>
        <dbReference type="Proteomes" id="UP000218238"/>
    </source>
</evidence>
<comment type="caution">
    <text evidence="3">The sequence shown here is derived from an EMBL/GenBank/DDBJ whole genome shotgun (WGS) entry which is preliminary data.</text>
</comment>
<reference evidence="3 4" key="1">
    <citation type="submission" date="2017-08" db="EMBL/GenBank/DDBJ databases">
        <title>Draft genome sequence of filamentous cyanobacterium Calothrix elsteri CCALA 953.</title>
        <authorList>
            <person name="Gagunashvili A.N."/>
            <person name="Elster J."/>
            <person name="Andresson O.S."/>
        </authorList>
    </citation>
    <scope>NUCLEOTIDE SEQUENCE [LARGE SCALE GENOMIC DNA]</scope>
    <source>
        <strain evidence="3 4">CCALA 953</strain>
    </source>
</reference>
<sequence>MVQAPPKTIFNPSGKEHSDSDNSIVSVAPQLPYYVEVRTGSLTNFLLNIYNLSNRDAVKNWLNVRQKTGFYFEISEHLHLAFADQRDGKGTQYWWFIYYDNVERKRIFENIKIEENYVDTKLKNERVKEELLWNGLTFRSQTEKKIARALYSKNIIFFANVNGFMALNGLPVSNHDNKLKEKAEVDFLVFHNQKCMILEVDGVYHNEAFQKNWDYKRDRIFLRQGISTVRFSATQCYESTSAVVEEFLELFN</sequence>
<keyword evidence="4" id="KW-1185">Reference proteome</keyword>
<name>A0A2A2TK99_9CYAN</name>
<proteinExistence type="predicted"/>
<dbReference type="EMBL" id="NTFS01000108">
    <property type="protein sequence ID" value="PAX54872.1"/>
    <property type="molecule type" value="Genomic_DNA"/>
</dbReference>
<protein>
    <recommendedName>
        <fullName evidence="2">DUF559 domain-containing protein</fullName>
    </recommendedName>
</protein>
<dbReference type="InterPro" id="IPR007569">
    <property type="entry name" value="DUF559"/>
</dbReference>
<feature type="domain" description="DUF559" evidence="2">
    <location>
        <begin position="185"/>
        <end position="249"/>
    </location>
</feature>
<dbReference type="RefSeq" id="WP_095721898.1">
    <property type="nucleotide sequence ID" value="NZ_NTFS01000108.1"/>
</dbReference>
<gene>
    <name evidence="3" type="ORF">CK510_11840</name>
</gene>
<dbReference type="Proteomes" id="UP000218238">
    <property type="component" value="Unassembled WGS sequence"/>
</dbReference>
<organism evidence="3 4">
    <name type="scientific">Brunnivagina elsteri CCALA 953</name>
    <dbReference type="NCBI Taxonomy" id="987040"/>
    <lineage>
        <taxon>Bacteria</taxon>
        <taxon>Bacillati</taxon>
        <taxon>Cyanobacteriota</taxon>
        <taxon>Cyanophyceae</taxon>
        <taxon>Nostocales</taxon>
        <taxon>Calotrichaceae</taxon>
        <taxon>Brunnivagina</taxon>
    </lineage>
</organism>
<evidence type="ECO:0000313" key="3">
    <source>
        <dbReference type="EMBL" id="PAX54872.1"/>
    </source>
</evidence>
<dbReference type="AlphaFoldDB" id="A0A2A2TK99"/>
<feature type="region of interest" description="Disordered" evidence="1">
    <location>
        <begin position="1"/>
        <end position="22"/>
    </location>
</feature>
<dbReference type="Pfam" id="PF04480">
    <property type="entry name" value="DUF559"/>
    <property type="match status" value="1"/>
</dbReference>
<evidence type="ECO:0000259" key="2">
    <source>
        <dbReference type="Pfam" id="PF04480"/>
    </source>
</evidence>
<dbReference type="OrthoDB" id="490543at2"/>